<evidence type="ECO:0000259" key="3">
    <source>
        <dbReference type="Pfam" id="PF00582"/>
    </source>
</evidence>
<feature type="domain" description="UspA" evidence="3">
    <location>
        <begin position="1"/>
        <end position="147"/>
    </location>
</feature>
<dbReference type="PANTHER" id="PTHR46268:SF15">
    <property type="entry name" value="UNIVERSAL STRESS PROTEIN HP_0031"/>
    <property type="match status" value="1"/>
</dbReference>
<evidence type="ECO:0000313" key="4">
    <source>
        <dbReference type="EMBL" id="CAG4884417.1"/>
    </source>
</evidence>
<keyword evidence="5" id="KW-1185">Reference proteome</keyword>
<dbReference type="Proteomes" id="UP000742786">
    <property type="component" value="Unassembled WGS sequence"/>
</dbReference>
<evidence type="ECO:0000256" key="1">
    <source>
        <dbReference type="ARBA" id="ARBA00008791"/>
    </source>
</evidence>
<dbReference type="SUPFAM" id="SSF52402">
    <property type="entry name" value="Adenine nucleotide alpha hydrolases-like"/>
    <property type="match status" value="1"/>
</dbReference>
<dbReference type="CDD" id="cd00293">
    <property type="entry name" value="USP-like"/>
    <property type="match status" value="1"/>
</dbReference>
<evidence type="ECO:0000313" key="5">
    <source>
        <dbReference type="Proteomes" id="UP000742786"/>
    </source>
</evidence>
<sequence length="147" mass="15471">MFRHILVPTDGSGLSTKIVNQAVGFAKDAGAKITFYFAKPDCPVAFYAGMDTIDPLTLESLANMTEQQAEQILAACEKLARDAGVTCARASTVSDSPYRGIIDAAASNGCDLIFMASHGRHGLNALLLGSETSKVLAHATIPVLVSR</sequence>
<dbReference type="PANTHER" id="PTHR46268">
    <property type="entry name" value="STRESS RESPONSE PROTEIN NHAX"/>
    <property type="match status" value="1"/>
</dbReference>
<organism evidence="4 5">
    <name type="scientific">Georgfuchsia toluolica</name>
    <dbReference type="NCBI Taxonomy" id="424218"/>
    <lineage>
        <taxon>Bacteria</taxon>
        <taxon>Pseudomonadati</taxon>
        <taxon>Pseudomonadota</taxon>
        <taxon>Betaproteobacteria</taxon>
        <taxon>Nitrosomonadales</taxon>
        <taxon>Sterolibacteriaceae</taxon>
        <taxon>Georgfuchsia</taxon>
    </lineage>
</organism>
<keyword evidence="2" id="KW-0963">Cytoplasm</keyword>
<dbReference type="InterPro" id="IPR006016">
    <property type="entry name" value="UspA"/>
</dbReference>
<dbReference type="PIRSF" id="PIRSF006276">
    <property type="entry name" value="UspA"/>
    <property type="match status" value="1"/>
</dbReference>
<proteinExistence type="inferred from homology"/>
<gene>
    <name evidence="4" type="ORF">GTOL_12300</name>
</gene>
<comment type="similarity">
    <text evidence="1 2">Belongs to the universal stress protein A family.</text>
</comment>
<comment type="subcellular location">
    <subcellularLocation>
        <location evidence="2">Cytoplasm</location>
    </subcellularLocation>
</comment>
<comment type="caution">
    <text evidence="4">The sequence shown here is derived from an EMBL/GenBank/DDBJ whole genome shotgun (WGS) entry which is preliminary data.</text>
</comment>
<accession>A0A916J5P0</accession>
<dbReference type="AlphaFoldDB" id="A0A916J5P0"/>
<dbReference type="InterPro" id="IPR014729">
    <property type="entry name" value="Rossmann-like_a/b/a_fold"/>
</dbReference>
<reference evidence="4" key="1">
    <citation type="submission" date="2021-04" db="EMBL/GenBank/DDBJ databases">
        <authorList>
            <person name="Hornung B."/>
        </authorList>
    </citation>
    <scope>NUCLEOTIDE SEQUENCE</scope>
    <source>
        <strain evidence="4">G5G6</strain>
    </source>
</reference>
<name>A0A916J5P0_9PROT</name>
<evidence type="ECO:0000256" key="2">
    <source>
        <dbReference type="PIRNR" id="PIRNR006276"/>
    </source>
</evidence>
<dbReference type="GO" id="GO:0005737">
    <property type="term" value="C:cytoplasm"/>
    <property type="evidence" value="ECO:0007669"/>
    <property type="project" value="UniProtKB-SubCell"/>
</dbReference>
<dbReference type="PRINTS" id="PR01438">
    <property type="entry name" value="UNVRSLSTRESS"/>
</dbReference>
<dbReference type="Gene3D" id="3.40.50.620">
    <property type="entry name" value="HUPs"/>
    <property type="match status" value="1"/>
</dbReference>
<dbReference type="EMBL" id="CAJQUM010000001">
    <property type="protein sequence ID" value="CAG4884417.1"/>
    <property type="molecule type" value="Genomic_DNA"/>
</dbReference>
<dbReference type="InterPro" id="IPR006015">
    <property type="entry name" value="Universal_stress_UspA"/>
</dbReference>
<dbReference type="RefSeq" id="WP_220636272.1">
    <property type="nucleotide sequence ID" value="NZ_CAJQUM010000001.1"/>
</dbReference>
<dbReference type="Pfam" id="PF00582">
    <property type="entry name" value="Usp"/>
    <property type="match status" value="1"/>
</dbReference>
<protein>
    <recommendedName>
        <fullName evidence="2">Universal stress protein</fullName>
    </recommendedName>
</protein>